<proteinExistence type="predicted"/>
<organism evidence="2 3">
    <name type="scientific">Acinetobacter bereziniae</name>
    <name type="common">Acinetobacter genomosp. 10</name>
    <dbReference type="NCBI Taxonomy" id="106648"/>
    <lineage>
        <taxon>Bacteria</taxon>
        <taxon>Pseudomonadati</taxon>
        <taxon>Pseudomonadota</taxon>
        <taxon>Gammaproteobacteria</taxon>
        <taxon>Moraxellales</taxon>
        <taxon>Moraxellaceae</taxon>
        <taxon>Acinetobacter</taxon>
    </lineage>
</organism>
<feature type="chain" id="PRO_5032778086" description="Lipoprotein" evidence="1">
    <location>
        <begin position="24"/>
        <end position="85"/>
    </location>
</feature>
<dbReference type="EMBL" id="WNDP01000098">
    <property type="protein sequence ID" value="KAF1022106.1"/>
    <property type="molecule type" value="Genomic_DNA"/>
</dbReference>
<protein>
    <recommendedName>
        <fullName evidence="4">Lipoprotein</fullName>
    </recommendedName>
</protein>
<gene>
    <name evidence="2" type="ORF">GAK29_03274</name>
</gene>
<evidence type="ECO:0008006" key="4">
    <source>
        <dbReference type="Google" id="ProtNLM"/>
    </source>
</evidence>
<reference evidence="3" key="1">
    <citation type="journal article" date="2020" name="MBio">
        <title>Horizontal gene transfer to a defensive symbiont with a reduced genome amongst a multipartite beetle microbiome.</title>
        <authorList>
            <person name="Waterworth S.C."/>
            <person name="Florez L.V."/>
            <person name="Rees E.R."/>
            <person name="Hertweck C."/>
            <person name="Kaltenpoth M."/>
            <person name="Kwan J.C."/>
        </authorList>
    </citation>
    <scope>NUCLEOTIDE SEQUENCE [LARGE SCALE GENOMIC DNA]</scope>
</reference>
<dbReference type="PROSITE" id="PS51257">
    <property type="entry name" value="PROKAR_LIPOPROTEIN"/>
    <property type="match status" value="1"/>
</dbReference>
<evidence type="ECO:0000313" key="2">
    <source>
        <dbReference type="EMBL" id="KAF1022106.1"/>
    </source>
</evidence>
<evidence type="ECO:0000256" key="1">
    <source>
        <dbReference type="SAM" id="SignalP"/>
    </source>
</evidence>
<comment type="caution">
    <text evidence="2">The sequence shown here is derived from an EMBL/GenBank/DDBJ whole genome shotgun (WGS) entry which is preliminary data.</text>
</comment>
<evidence type="ECO:0000313" key="3">
    <source>
        <dbReference type="Proteomes" id="UP000490535"/>
    </source>
</evidence>
<sequence>MKLKLIFLLSAGVLLTACSSAFESEFKDGCRNFGGNRSFCSCSYNEVEKHYGEDRLKQIKNPMQFPEDWAEQVQQAGLACMSELD</sequence>
<feature type="signal peptide" evidence="1">
    <location>
        <begin position="1"/>
        <end position="23"/>
    </location>
</feature>
<name>A0A833PDF1_ACIBZ</name>
<accession>A0A833PDF1</accession>
<dbReference type="AlphaFoldDB" id="A0A833PDF1"/>
<keyword evidence="1" id="KW-0732">Signal</keyword>
<dbReference type="Proteomes" id="UP000490535">
    <property type="component" value="Unassembled WGS sequence"/>
</dbReference>